<dbReference type="EMBL" id="CAJHNH020000599">
    <property type="protein sequence ID" value="CAG5118741.1"/>
    <property type="molecule type" value="Genomic_DNA"/>
</dbReference>
<reference evidence="6" key="1">
    <citation type="submission" date="2021-04" db="EMBL/GenBank/DDBJ databases">
        <authorList>
            <consortium name="Molecular Ecology Group"/>
        </authorList>
    </citation>
    <scope>NUCLEOTIDE SEQUENCE</scope>
</reference>
<evidence type="ECO:0000313" key="7">
    <source>
        <dbReference type="Proteomes" id="UP000678393"/>
    </source>
</evidence>
<evidence type="ECO:0008006" key="8">
    <source>
        <dbReference type="Google" id="ProtNLM"/>
    </source>
</evidence>
<evidence type="ECO:0000259" key="5">
    <source>
        <dbReference type="Pfam" id="PF20518"/>
    </source>
</evidence>
<evidence type="ECO:0000256" key="1">
    <source>
        <dbReference type="ARBA" id="ARBA00022618"/>
    </source>
</evidence>
<dbReference type="Pfam" id="PF20518">
    <property type="entry name" value="Apc1_MidN"/>
    <property type="match status" value="1"/>
</dbReference>
<dbReference type="PANTHER" id="PTHR12827">
    <property type="entry name" value="MEIOTIC CHECKPOINT REGULATOR TSG24 FAMILY MEMBER"/>
    <property type="match status" value="1"/>
</dbReference>
<evidence type="ECO:0000256" key="2">
    <source>
        <dbReference type="ARBA" id="ARBA00022776"/>
    </source>
</evidence>
<keyword evidence="7" id="KW-1185">Reference proteome</keyword>
<keyword evidence="3" id="KW-0131">Cell cycle</keyword>
<dbReference type="GO" id="GO:0007091">
    <property type="term" value="P:metaphase/anaphase transition of mitotic cell cycle"/>
    <property type="evidence" value="ECO:0007669"/>
    <property type="project" value="TreeGrafter"/>
</dbReference>
<keyword evidence="1" id="KW-0132">Cell division</keyword>
<feature type="non-terminal residue" evidence="6">
    <location>
        <position position="1"/>
    </location>
</feature>
<keyword evidence="2" id="KW-0498">Mitosis</keyword>
<comment type="caution">
    <text evidence="6">The sequence shown here is derived from an EMBL/GenBank/DDBJ whole genome shotgun (WGS) entry which is preliminary data.</text>
</comment>
<dbReference type="GO" id="GO:0031145">
    <property type="term" value="P:anaphase-promoting complex-dependent catabolic process"/>
    <property type="evidence" value="ECO:0007669"/>
    <property type="project" value="TreeGrafter"/>
</dbReference>
<dbReference type="GO" id="GO:0051301">
    <property type="term" value="P:cell division"/>
    <property type="evidence" value="ECO:0007669"/>
    <property type="project" value="UniProtKB-KW"/>
</dbReference>
<dbReference type="InterPro" id="IPR046794">
    <property type="entry name" value="Apc1_MidN"/>
</dbReference>
<dbReference type="PANTHER" id="PTHR12827:SF3">
    <property type="entry name" value="ANAPHASE-PROMOTING COMPLEX SUBUNIT 1"/>
    <property type="match status" value="1"/>
</dbReference>
<dbReference type="Pfam" id="PF12859">
    <property type="entry name" value="ANAPC1"/>
    <property type="match status" value="1"/>
</dbReference>
<evidence type="ECO:0000259" key="4">
    <source>
        <dbReference type="Pfam" id="PF12859"/>
    </source>
</evidence>
<feature type="domain" description="Anaphase-promoting complex subunit 1 middle" evidence="5">
    <location>
        <begin position="715"/>
        <end position="860"/>
    </location>
</feature>
<organism evidence="6 7">
    <name type="scientific">Candidula unifasciata</name>
    <dbReference type="NCBI Taxonomy" id="100452"/>
    <lineage>
        <taxon>Eukaryota</taxon>
        <taxon>Metazoa</taxon>
        <taxon>Spiralia</taxon>
        <taxon>Lophotrochozoa</taxon>
        <taxon>Mollusca</taxon>
        <taxon>Gastropoda</taxon>
        <taxon>Heterobranchia</taxon>
        <taxon>Euthyneura</taxon>
        <taxon>Panpulmonata</taxon>
        <taxon>Eupulmonata</taxon>
        <taxon>Stylommatophora</taxon>
        <taxon>Helicina</taxon>
        <taxon>Helicoidea</taxon>
        <taxon>Geomitridae</taxon>
        <taxon>Candidula</taxon>
    </lineage>
</organism>
<dbReference type="GO" id="GO:0070979">
    <property type="term" value="P:protein K11-linked ubiquitination"/>
    <property type="evidence" value="ECO:0007669"/>
    <property type="project" value="TreeGrafter"/>
</dbReference>
<dbReference type="InterPro" id="IPR049255">
    <property type="entry name" value="Apc1_N"/>
</dbReference>
<dbReference type="GO" id="GO:0060090">
    <property type="term" value="F:molecular adaptor activity"/>
    <property type="evidence" value="ECO:0007669"/>
    <property type="project" value="TreeGrafter"/>
</dbReference>
<dbReference type="Proteomes" id="UP000678393">
    <property type="component" value="Unassembled WGS sequence"/>
</dbReference>
<dbReference type="InterPro" id="IPR024990">
    <property type="entry name" value="Apc1"/>
</dbReference>
<proteinExistence type="predicted"/>
<sequence length="870" mass="95090">MITACETQDFIPFGREYIHQHPGQFQIQRKGGSPITDHGIPLIKSFKEISLQESVKKENWLFRKHDGSDDNSKDSVFDEELYVRGASVVWSRGSQDGGRTVVKTFTMDTPVLQALWGSFVLSASEHNVDSRSEMGATGKKEQGICVLESSTLTFFREHGGEYSTPLPFQVSRTWVIKNGLLFERALSHAEINSQKRNCPSQAVIFSLLHPLDDVAPVITRSSVSGGPPKISYLTDCNMVFIFTSSEPSLAFTYDSALGHHSVWSIRKARQEEINQLAGSLDTTSFLHATSHAFGAGGGLSFSSSSSRHLANVSGPGAGNTPSYSPLRSISGRVMSPAGILRSSPGMSAFTSSCLLSHLLSTFSSVVYLLICCQLSHLLSTFSRVVNFLICCQLSHLLSTFSSVVNFLICCQISHLLSTFSCIVCMLFLAFLTNESLLPDPLASLQPSVCLEHLWQETAHPVRDGALGKASKAFLSRDLCGQQYLCYMVPYKQHLRCLKFEESNDRSQLIFGSVTYLHAKDATPIESQDMLLVLEMTGVLVLYSGVTRISQVHIPVMPLGSGSINLARSAITPFGSPVKGDIFTSSRPPSAMDIRFDDELSHISPVTAHVEESTGQVDGSVGSGMVTPGNSFIQNLRDNVGKKFSVELLNGSLCRTELPPVTSSPGIDLCLKALKHLLPSDRALQLLARWYTTRSTPGGVGNVSEWSMFTKCILGLMGYDVGKLRLTSKGGRDGSFSPVLRPKKARPSGQGSEEDWEYILNSEHHHLAGQSHHVLGITNCSPTTDQSASGRPCGINQSALLFSFCPSVLLGLHLVYEEMKLNVLLQAEVLSLAPLVHQLASDLRCESYADGYRRDFPHLFHDIDELSPVTQ</sequence>
<dbReference type="OrthoDB" id="26401at2759"/>
<gene>
    <name evidence="6" type="ORF">CUNI_LOCUS4299</name>
</gene>
<dbReference type="AlphaFoldDB" id="A0A8S3YU07"/>
<feature type="domain" description="Anaphase-promoting complex subunit 1 N-terminal" evidence="4">
    <location>
        <begin position="71"/>
        <end position="190"/>
    </location>
</feature>
<accession>A0A8S3YU07</accession>
<name>A0A8S3YU07_9EUPU</name>
<evidence type="ECO:0000256" key="3">
    <source>
        <dbReference type="ARBA" id="ARBA00023306"/>
    </source>
</evidence>
<evidence type="ECO:0000313" key="6">
    <source>
        <dbReference type="EMBL" id="CAG5118741.1"/>
    </source>
</evidence>
<protein>
    <recommendedName>
        <fullName evidence="8">Anaphase-promoting complex subunit 1</fullName>
    </recommendedName>
</protein>
<dbReference type="GO" id="GO:0005680">
    <property type="term" value="C:anaphase-promoting complex"/>
    <property type="evidence" value="ECO:0007669"/>
    <property type="project" value="InterPro"/>
</dbReference>